<organism evidence="1">
    <name type="scientific">hydrocarbon metagenome</name>
    <dbReference type="NCBI Taxonomy" id="938273"/>
    <lineage>
        <taxon>unclassified sequences</taxon>
        <taxon>metagenomes</taxon>
        <taxon>ecological metagenomes</taxon>
    </lineage>
</organism>
<dbReference type="AlphaFoldDB" id="A0A0W8E1N6"/>
<evidence type="ECO:0000313" key="1">
    <source>
        <dbReference type="EMBL" id="KUG02393.1"/>
    </source>
</evidence>
<sequence>MNFFSYSVFVILVPTSICDSWQGIINSPLLCCPDSLLKLYY</sequence>
<gene>
    <name evidence="1" type="ORF">ASZ90_020215</name>
</gene>
<name>A0A0W8E1N6_9ZZZZ</name>
<protein>
    <submittedName>
        <fullName evidence="1">Uncharacterized protein</fullName>
    </submittedName>
</protein>
<comment type="caution">
    <text evidence="1">The sequence shown here is derived from an EMBL/GenBank/DDBJ whole genome shotgun (WGS) entry which is preliminary data.</text>
</comment>
<reference evidence="1" key="1">
    <citation type="journal article" date="2015" name="Proc. Natl. Acad. Sci. U.S.A.">
        <title>Networks of energetic and metabolic interactions define dynamics in microbial communities.</title>
        <authorList>
            <person name="Embree M."/>
            <person name="Liu J.K."/>
            <person name="Al-Bassam M.M."/>
            <person name="Zengler K."/>
        </authorList>
    </citation>
    <scope>NUCLEOTIDE SEQUENCE</scope>
</reference>
<dbReference type="EMBL" id="LNQE01001920">
    <property type="protein sequence ID" value="KUG02393.1"/>
    <property type="molecule type" value="Genomic_DNA"/>
</dbReference>
<accession>A0A0W8E1N6</accession>
<proteinExistence type="predicted"/>